<dbReference type="Gene3D" id="3.30.420.10">
    <property type="entry name" value="Ribonuclease H-like superfamily/Ribonuclease H"/>
    <property type="match status" value="1"/>
</dbReference>
<evidence type="ECO:0000313" key="1">
    <source>
        <dbReference type="EMBL" id="EZA58480.1"/>
    </source>
</evidence>
<gene>
    <name evidence="1" type="ORF">X777_01101</name>
</gene>
<dbReference type="InterPro" id="IPR036397">
    <property type="entry name" value="RNaseH_sf"/>
</dbReference>
<dbReference type="AlphaFoldDB" id="A0A026WR20"/>
<dbReference type="EMBL" id="KK107121">
    <property type="protein sequence ID" value="EZA58480.1"/>
    <property type="molecule type" value="Genomic_DNA"/>
</dbReference>
<sequence length="94" mass="10922">MNIWHFHHNNTRPHSARLTQDFLANSGLKVLKHPPYSPDLAPCDFILFPLVKEKLKKNGSLAAIKSFQQHETRHVQIYRKKSSSSKFLLINLFV</sequence>
<organism evidence="1 2">
    <name type="scientific">Ooceraea biroi</name>
    <name type="common">Clonal raider ant</name>
    <name type="synonym">Cerapachys biroi</name>
    <dbReference type="NCBI Taxonomy" id="2015173"/>
    <lineage>
        <taxon>Eukaryota</taxon>
        <taxon>Metazoa</taxon>
        <taxon>Ecdysozoa</taxon>
        <taxon>Arthropoda</taxon>
        <taxon>Hexapoda</taxon>
        <taxon>Insecta</taxon>
        <taxon>Pterygota</taxon>
        <taxon>Neoptera</taxon>
        <taxon>Endopterygota</taxon>
        <taxon>Hymenoptera</taxon>
        <taxon>Apocrita</taxon>
        <taxon>Aculeata</taxon>
        <taxon>Formicoidea</taxon>
        <taxon>Formicidae</taxon>
        <taxon>Dorylinae</taxon>
        <taxon>Ooceraea</taxon>
    </lineage>
</organism>
<dbReference type="OMA" id="RAHINNN"/>
<keyword evidence="2" id="KW-1185">Reference proteome</keyword>
<dbReference type="PANTHER" id="PTHR46060">
    <property type="entry name" value="MARINER MOS1 TRANSPOSASE-LIKE PROTEIN"/>
    <property type="match status" value="1"/>
</dbReference>
<evidence type="ECO:0008006" key="3">
    <source>
        <dbReference type="Google" id="ProtNLM"/>
    </source>
</evidence>
<name>A0A026WR20_OOCBI</name>
<protein>
    <recommendedName>
        <fullName evidence="3">Histone-lysine N-methyltransferase SETMAR</fullName>
    </recommendedName>
</protein>
<proteinExistence type="predicted"/>
<dbReference type="Proteomes" id="UP000053097">
    <property type="component" value="Unassembled WGS sequence"/>
</dbReference>
<reference evidence="1 2" key="1">
    <citation type="journal article" date="2014" name="Curr. Biol.">
        <title>The genome of the clonal raider ant Cerapachys biroi.</title>
        <authorList>
            <person name="Oxley P.R."/>
            <person name="Ji L."/>
            <person name="Fetter-Pruneda I."/>
            <person name="McKenzie S.K."/>
            <person name="Li C."/>
            <person name="Hu H."/>
            <person name="Zhang G."/>
            <person name="Kronauer D.J."/>
        </authorList>
    </citation>
    <scope>NUCLEOTIDE SEQUENCE [LARGE SCALE GENOMIC DNA]</scope>
</reference>
<dbReference type="GO" id="GO:0003676">
    <property type="term" value="F:nucleic acid binding"/>
    <property type="evidence" value="ECO:0007669"/>
    <property type="project" value="InterPro"/>
</dbReference>
<dbReference type="STRING" id="2015173.A0A026WR20"/>
<dbReference type="PANTHER" id="PTHR46060:SF1">
    <property type="entry name" value="MARINER MOS1 TRANSPOSASE-LIKE PROTEIN"/>
    <property type="match status" value="1"/>
</dbReference>
<dbReference type="InterPro" id="IPR052709">
    <property type="entry name" value="Transposase-MT_Hybrid"/>
</dbReference>
<evidence type="ECO:0000313" key="2">
    <source>
        <dbReference type="Proteomes" id="UP000053097"/>
    </source>
</evidence>
<accession>A0A026WR20</accession>